<keyword evidence="2" id="KW-1185">Reference proteome</keyword>
<dbReference type="EMBL" id="NQVE01000034">
    <property type="protein sequence ID" value="RAL52437.1"/>
    <property type="molecule type" value="Genomic_DNA"/>
</dbReference>
<gene>
    <name evidence="1" type="ORF">DM860_007294</name>
</gene>
<proteinExistence type="predicted"/>
<sequence length="538" mass="60725">MTARFESAIHHDSASILQRKFKIMKELLIPLQDKQKSSKMIHIFKKNGKSKGVAQCYDVLDPRERKSCLSQCLPEFQVDGCRPPPHDNAFFPVHRPTTDDYSHISSGITFGSSISYIGIAQLPSAKARSLIYCLGSFFTSSNYASTSLVILVILIEKLNERQSARGVTYRAMIMEDSKGHKVKVMTYGQDITILDKRLEVNNTYKIFNAKVSQDIQGFGVPDESYRNISTLNRRTMIHDVSSEEKILIQPSAEPEMDPFSMFYKAMLTNKKINVFAIVIAKLQRKFVFTKKGQKMASDFIIIDHESPGMHNSAGTAIRLLSHNNCKEDSSNIFQRKSSNTSAIEHAIEMKKWLDPLSLFAKPEDNQTTPISEVASTENEEDVHWGEGQLQVLEAGDITLYIGCSSCNRKVDYIEGINFKCMLCGDLEAKTIKRFRIMAEIKDEVSALQVTLFIDTLEKIVRALEFNTPMELIKCVDLNNILESKKVTAAVKLPPRTEPTSASKTFSVQCLYDLRDEKTTSPTLKRKLKVEEPSPKKSC</sequence>
<dbReference type="SUPFAM" id="SSF50249">
    <property type="entry name" value="Nucleic acid-binding proteins"/>
    <property type="match status" value="1"/>
</dbReference>
<dbReference type="AlphaFoldDB" id="A0A328E3C4"/>
<protein>
    <recommendedName>
        <fullName evidence="3">Replication factor A C-terminal domain-containing protein</fullName>
    </recommendedName>
</protein>
<organism evidence="1 2">
    <name type="scientific">Cuscuta australis</name>
    <dbReference type="NCBI Taxonomy" id="267555"/>
    <lineage>
        <taxon>Eukaryota</taxon>
        <taxon>Viridiplantae</taxon>
        <taxon>Streptophyta</taxon>
        <taxon>Embryophyta</taxon>
        <taxon>Tracheophyta</taxon>
        <taxon>Spermatophyta</taxon>
        <taxon>Magnoliopsida</taxon>
        <taxon>eudicotyledons</taxon>
        <taxon>Gunneridae</taxon>
        <taxon>Pentapetalae</taxon>
        <taxon>asterids</taxon>
        <taxon>lamiids</taxon>
        <taxon>Solanales</taxon>
        <taxon>Convolvulaceae</taxon>
        <taxon>Cuscuteae</taxon>
        <taxon>Cuscuta</taxon>
        <taxon>Cuscuta subgen. Grammica</taxon>
        <taxon>Cuscuta sect. Cleistogrammica</taxon>
    </lineage>
</organism>
<evidence type="ECO:0000313" key="2">
    <source>
        <dbReference type="Proteomes" id="UP000249390"/>
    </source>
</evidence>
<name>A0A328E3C4_9ASTE</name>
<comment type="caution">
    <text evidence="1">The sequence shown here is derived from an EMBL/GenBank/DDBJ whole genome shotgun (WGS) entry which is preliminary data.</text>
</comment>
<accession>A0A328E3C4</accession>
<evidence type="ECO:0000313" key="1">
    <source>
        <dbReference type="EMBL" id="RAL52437.1"/>
    </source>
</evidence>
<dbReference type="Gene3D" id="2.40.50.140">
    <property type="entry name" value="Nucleic acid-binding proteins"/>
    <property type="match status" value="2"/>
</dbReference>
<reference evidence="1 2" key="1">
    <citation type="submission" date="2018-06" db="EMBL/GenBank/DDBJ databases">
        <title>The Genome of Cuscuta australis (Dodder) Provides Insight into the Evolution of Plant Parasitism.</title>
        <authorList>
            <person name="Liu H."/>
        </authorList>
    </citation>
    <scope>NUCLEOTIDE SEQUENCE [LARGE SCALE GENOMIC DNA]</scope>
    <source>
        <strain evidence="2">cv. Yunnan</strain>
        <tissue evidence="1">Vines</tissue>
    </source>
</reference>
<dbReference type="InterPro" id="IPR012340">
    <property type="entry name" value="NA-bd_OB-fold"/>
</dbReference>
<evidence type="ECO:0008006" key="3">
    <source>
        <dbReference type="Google" id="ProtNLM"/>
    </source>
</evidence>
<dbReference type="Proteomes" id="UP000249390">
    <property type="component" value="Unassembled WGS sequence"/>
</dbReference>